<dbReference type="Proteomes" id="UP000034723">
    <property type="component" value="Chromosome"/>
</dbReference>
<evidence type="ECO:0000313" key="3">
    <source>
        <dbReference type="Proteomes" id="UP000034723"/>
    </source>
</evidence>
<protein>
    <submittedName>
        <fullName evidence="2">Uncharacterized protein</fullName>
    </submittedName>
</protein>
<evidence type="ECO:0000313" key="2">
    <source>
        <dbReference type="EMBL" id="AKG91336.1"/>
    </source>
</evidence>
<feature type="coiled-coil region" evidence="1">
    <location>
        <begin position="81"/>
        <end position="116"/>
    </location>
</feature>
<proteinExistence type="predicted"/>
<dbReference type="AlphaFoldDB" id="A0A0F7DBM2"/>
<sequence length="170" mass="19822">MVELAHHYSFRVGNMKLIYAIEDFKSKGGNLSKLVVTLLEQYFFGDLDIKTASKDLVELRKIKNGLEEWIRKGKEYFSKVIELEDRMLKKVEEEAAEQEKELVDDLKNLFSEVINEGVESFINTAQKIGREPKDLIYVRLNDWAIRNNISIVEAERLLLKAIPEFESILR</sequence>
<accession>A0A0F7DBM2</accession>
<dbReference type="KEGG" id="gah:GAH_01363"/>
<evidence type="ECO:0000256" key="1">
    <source>
        <dbReference type="SAM" id="Coils"/>
    </source>
</evidence>
<keyword evidence="3" id="KW-1185">Reference proteome</keyword>
<dbReference type="InParanoid" id="A0A0F7DBM2"/>
<dbReference type="HOGENOM" id="CLU_1567069_0_0_2"/>
<gene>
    <name evidence="2" type="ORF">GAH_01363</name>
</gene>
<organism evidence="2 3">
    <name type="scientific">Geoglobus ahangari</name>
    <dbReference type="NCBI Taxonomy" id="113653"/>
    <lineage>
        <taxon>Archaea</taxon>
        <taxon>Methanobacteriati</taxon>
        <taxon>Methanobacteriota</taxon>
        <taxon>Archaeoglobi</taxon>
        <taxon>Archaeoglobales</taxon>
        <taxon>Archaeoglobaceae</taxon>
        <taxon>Geoglobus</taxon>
    </lineage>
</organism>
<dbReference type="EMBL" id="CP011267">
    <property type="protein sequence ID" value="AKG91336.1"/>
    <property type="molecule type" value="Genomic_DNA"/>
</dbReference>
<keyword evidence="1" id="KW-0175">Coiled coil</keyword>
<name>A0A0F7DBM2_9EURY</name>
<reference evidence="2 3" key="1">
    <citation type="submission" date="2015-04" db="EMBL/GenBank/DDBJ databases">
        <title>The complete genome sequence of the hyperthermophilic, obligate iron-reducing archaeon Geoglobus ahangari strain 234T.</title>
        <authorList>
            <person name="Manzella M.P."/>
            <person name="Holmes D.E."/>
            <person name="Rocheleau J.M."/>
            <person name="Chung A."/>
            <person name="Reguera G."/>
            <person name="Kashefi K."/>
        </authorList>
    </citation>
    <scope>NUCLEOTIDE SEQUENCE [LARGE SCALE GENOMIC DNA]</scope>
    <source>
        <strain evidence="2 3">234</strain>
    </source>
</reference>